<dbReference type="RefSeq" id="WP_015010934.1">
    <property type="nucleotide sequence ID" value="NC_018704.1"/>
</dbReference>
<dbReference type="InterPro" id="IPR013785">
    <property type="entry name" value="Aldolase_TIM"/>
</dbReference>
<dbReference type="CDD" id="cd04735">
    <property type="entry name" value="OYE_like_4_FMN"/>
    <property type="match status" value="1"/>
</dbReference>
<keyword evidence="2" id="KW-0560">Oxidoreductase</keyword>
<gene>
    <name evidence="4" type="ordered locus">AXY_22190</name>
</gene>
<sequence>MTKLSQPLTFKRGLTIKNRVVMAPMTTCMSFFDGVVTKDERDYYALRSGEVGAVITAAANVQENGKTWEGQLGVYDDRFIPGLSQLAGAIKRNDTKAILQLFHGGRMTNSSVLRGEQPVSASAIPAERPGAETPRALTTEEVKTLIDSYKQAALRAIKAGFDGVEIHGANTYIIQQFFSPHSNKRNDEWGGGLEKRFKFINDLVDAVTEAVDNSGVSNFIIGYRFSPEEFETPGIRLADTLFLIDQLADKPLDYLHISINDYKRMSISSEYQDKTIIQYIFDQIKGRVPFIGVGDIRTKQQAEELLNSADLVALGRALLIDPHWTQKVFDGRDDLIRTEISEYDREELLIGNGTWAFMKNLMPDRLIKK</sequence>
<keyword evidence="5" id="KW-1185">Reference proteome</keyword>
<proteinExistence type="predicted"/>
<evidence type="ECO:0000259" key="3">
    <source>
        <dbReference type="Pfam" id="PF00724"/>
    </source>
</evidence>
<evidence type="ECO:0000313" key="4">
    <source>
        <dbReference type="EMBL" id="BAM48351.1"/>
    </source>
</evidence>
<dbReference type="HOGENOM" id="CLU_012153_2_3_9"/>
<dbReference type="Pfam" id="PF00724">
    <property type="entry name" value="Oxidored_FMN"/>
    <property type="match status" value="1"/>
</dbReference>
<keyword evidence="1" id="KW-0285">Flavoprotein</keyword>
<organism evidence="4 5">
    <name type="scientific">Amphibacillus xylanus (strain ATCC 51415 / DSM 6626 / JCM 7361 / LMG 17667 / NBRC 15112 / Ep01)</name>
    <dbReference type="NCBI Taxonomy" id="698758"/>
    <lineage>
        <taxon>Bacteria</taxon>
        <taxon>Bacillati</taxon>
        <taxon>Bacillota</taxon>
        <taxon>Bacilli</taxon>
        <taxon>Bacillales</taxon>
        <taxon>Bacillaceae</taxon>
        <taxon>Amphibacillus</taxon>
    </lineage>
</organism>
<evidence type="ECO:0000256" key="2">
    <source>
        <dbReference type="ARBA" id="ARBA00023002"/>
    </source>
</evidence>
<dbReference type="PATRIC" id="fig|698758.3.peg.2230"/>
<dbReference type="KEGG" id="axl:AXY_22190"/>
<dbReference type="AlphaFoldDB" id="K0J5Q4"/>
<dbReference type="GO" id="GO:0010181">
    <property type="term" value="F:FMN binding"/>
    <property type="evidence" value="ECO:0007669"/>
    <property type="project" value="InterPro"/>
</dbReference>
<dbReference type="EMBL" id="AP012050">
    <property type="protein sequence ID" value="BAM48351.1"/>
    <property type="molecule type" value="Genomic_DNA"/>
</dbReference>
<accession>K0J5Q4</accession>
<dbReference type="GO" id="GO:0016491">
    <property type="term" value="F:oxidoreductase activity"/>
    <property type="evidence" value="ECO:0007669"/>
    <property type="project" value="UniProtKB-KW"/>
</dbReference>
<name>K0J5Q4_AMPXN</name>
<dbReference type="InterPro" id="IPR051799">
    <property type="entry name" value="NADH_flavin_oxidoreductase"/>
</dbReference>
<evidence type="ECO:0000256" key="1">
    <source>
        <dbReference type="ARBA" id="ARBA00022630"/>
    </source>
</evidence>
<feature type="domain" description="NADH:flavin oxidoreductase/NADH oxidase N-terminal" evidence="3">
    <location>
        <begin position="4"/>
        <end position="333"/>
    </location>
</feature>
<protein>
    <submittedName>
        <fullName evidence="4">Putative oxidoreductase</fullName>
    </submittedName>
</protein>
<dbReference type="InterPro" id="IPR001155">
    <property type="entry name" value="OxRdtase_FMN_N"/>
</dbReference>
<dbReference type="PANTHER" id="PTHR43656">
    <property type="entry name" value="BINDING OXIDOREDUCTASE, PUTATIVE (AFU_ORTHOLOGUE AFUA_2G08260)-RELATED"/>
    <property type="match status" value="1"/>
</dbReference>
<dbReference type="OrthoDB" id="9772736at2"/>
<dbReference type="eggNOG" id="COG1902">
    <property type="taxonomic scope" value="Bacteria"/>
</dbReference>
<dbReference type="Proteomes" id="UP000006294">
    <property type="component" value="Chromosome"/>
</dbReference>
<dbReference type="STRING" id="698758.AXY_22190"/>
<reference evidence="4 5" key="1">
    <citation type="submission" date="2011-01" db="EMBL/GenBank/DDBJ databases">
        <title>Whole genome sequence of Amphibacillus xylinus NBRC 15112.</title>
        <authorList>
            <person name="Nakazawa H."/>
            <person name="Katano Y."/>
            <person name="Nakamura S."/>
            <person name="Sasagawa M."/>
            <person name="Fukada J."/>
            <person name="Arai T."/>
            <person name="Sasakura N."/>
            <person name="Mochizuki D."/>
            <person name="Hosoyama A."/>
            <person name="Harada K."/>
            <person name="Horikawa H."/>
            <person name="Kato Y."/>
            <person name="Harada T."/>
            <person name="Sasaki K."/>
            <person name="Sekiguchi M."/>
            <person name="Hodoyama M."/>
            <person name="Nishiko R."/>
            <person name="Narita H."/>
            <person name="Hanamaki A."/>
            <person name="Hata C."/>
            <person name="Konno Y."/>
            <person name="Niimura Y."/>
            <person name="Yamazaki S."/>
            <person name="Fujita N."/>
        </authorList>
    </citation>
    <scope>NUCLEOTIDE SEQUENCE [LARGE SCALE GENOMIC DNA]</scope>
    <source>
        <strain evidence="5">ATCC 51415 / DSM 6626 / JCM 7361 / LMG 17667 / NBRC 15112 / Ep01</strain>
    </source>
</reference>
<dbReference type="Gene3D" id="3.20.20.70">
    <property type="entry name" value="Aldolase class I"/>
    <property type="match status" value="1"/>
</dbReference>
<evidence type="ECO:0000313" key="5">
    <source>
        <dbReference type="Proteomes" id="UP000006294"/>
    </source>
</evidence>
<dbReference type="SUPFAM" id="SSF51395">
    <property type="entry name" value="FMN-linked oxidoreductases"/>
    <property type="match status" value="1"/>
</dbReference>
<dbReference type="PANTHER" id="PTHR43656:SF2">
    <property type="entry name" value="BINDING OXIDOREDUCTASE, PUTATIVE (AFU_ORTHOLOGUE AFUA_2G08260)-RELATED"/>
    <property type="match status" value="1"/>
</dbReference>